<dbReference type="PROSITE" id="PS50943">
    <property type="entry name" value="HTH_CROC1"/>
    <property type="match status" value="1"/>
</dbReference>
<dbReference type="InterPro" id="IPR001387">
    <property type="entry name" value="Cro/C1-type_HTH"/>
</dbReference>
<reference evidence="2" key="1">
    <citation type="submission" date="2020-10" db="EMBL/GenBank/DDBJ databases">
        <title>Taxonomic study of unclassified bacteria belonging to the class Ktedonobacteria.</title>
        <authorList>
            <person name="Yabe S."/>
            <person name="Wang C.M."/>
            <person name="Zheng Y."/>
            <person name="Sakai Y."/>
            <person name="Cavaletti L."/>
            <person name="Monciardini P."/>
            <person name="Donadio S."/>
        </authorList>
    </citation>
    <scope>NUCLEOTIDE SEQUENCE</scope>
    <source>
        <strain evidence="2">ID150040</strain>
    </source>
</reference>
<dbReference type="Gene3D" id="1.10.260.40">
    <property type="entry name" value="lambda repressor-like DNA-binding domains"/>
    <property type="match status" value="1"/>
</dbReference>
<sequence length="453" mass="51044">MPRPSKHVSPDTLGGRIRAAREYLQLSLADVAGDHYSTSLISQIERNRIEPSEESLRYLATRLKLSFDDLEILAQQHRSANPENPPHKCYEELRLQAAQLLTEKNITTALDLLQDLYLPQISASQRWRIAALRGQCYFKQRKFLKAQQDFMYAVSEQPRAEGLPADQRHELMLLHLHLAGTYRELQQLEDAFDQYTITLKMMNGDTPFGYGAEAHWGLALIAFAQAHKIDKDPSLIPCIETYKSDKLHMALEHAENARFLYRAMGEQLRAAAVTCHIAQIETALGDIEKVRMYLKDVLTSWLRVLDEPAAIIAQDKHRQQEEARIVSDAACSLAGIELEAGNYQLACTYADQALAAGKRCYKLKRANAYMMRGRILEAMNPYDQAVEAAFRSATEELTGTHRIAARIGAHVRLGRHLLRIGKIKEGERELEQAHFLSDLVSASGPASSGEDIP</sequence>
<name>A0A8J3I8H4_9CHLR</name>
<comment type="caution">
    <text evidence="2">The sequence shown here is derived from an EMBL/GenBank/DDBJ whole genome shotgun (WGS) entry which is preliminary data.</text>
</comment>
<keyword evidence="3" id="KW-1185">Reference proteome</keyword>
<dbReference type="AlphaFoldDB" id="A0A8J3I8H4"/>
<evidence type="ECO:0000313" key="3">
    <source>
        <dbReference type="Proteomes" id="UP000597444"/>
    </source>
</evidence>
<dbReference type="SMART" id="SM00530">
    <property type="entry name" value="HTH_XRE"/>
    <property type="match status" value="1"/>
</dbReference>
<evidence type="ECO:0000259" key="1">
    <source>
        <dbReference type="PROSITE" id="PS50943"/>
    </source>
</evidence>
<proteinExistence type="predicted"/>
<feature type="domain" description="HTH cro/C1-type" evidence="1">
    <location>
        <begin position="17"/>
        <end position="70"/>
    </location>
</feature>
<organism evidence="2 3">
    <name type="scientific">Reticulibacter mediterranei</name>
    <dbReference type="NCBI Taxonomy" id="2778369"/>
    <lineage>
        <taxon>Bacteria</taxon>
        <taxon>Bacillati</taxon>
        <taxon>Chloroflexota</taxon>
        <taxon>Ktedonobacteria</taxon>
        <taxon>Ktedonobacterales</taxon>
        <taxon>Reticulibacteraceae</taxon>
        <taxon>Reticulibacter</taxon>
    </lineage>
</organism>
<dbReference type="Gene3D" id="1.25.40.10">
    <property type="entry name" value="Tetratricopeptide repeat domain"/>
    <property type="match status" value="2"/>
</dbReference>
<evidence type="ECO:0000313" key="2">
    <source>
        <dbReference type="EMBL" id="GHO90809.1"/>
    </source>
</evidence>
<dbReference type="GO" id="GO:0003677">
    <property type="term" value="F:DNA binding"/>
    <property type="evidence" value="ECO:0007669"/>
    <property type="project" value="InterPro"/>
</dbReference>
<dbReference type="RefSeq" id="WP_220201746.1">
    <property type="nucleotide sequence ID" value="NZ_BNJK01000001.1"/>
</dbReference>
<dbReference type="SUPFAM" id="SSF47413">
    <property type="entry name" value="lambda repressor-like DNA-binding domains"/>
    <property type="match status" value="1"/>
</dbReference>
<gene>
    <name evidence="2" type="ORF">KSF_008570</name>
</gene>
<dbReference type="Proteomes" id="UP000597444">
    <property type="component" value="Unassembled WGS sequence"/>
</dbReference>
<dbReference type="CDD" id="cd00093">
    <property type="entry name" value="HTH_XRE"/>
    <property type="match status" value="1"/>
</dbReference>
<dbReference type="InterPro" id="IPR010982">
    <property type="entry name" value="Lambda_DNA-bd_dom_sf"/>
</dbReference>
<accession>A0A8J3I8H4</accession>
<protein>
    <recommendedName>
        <fullName evidence="1">HTH cro/C1-type domain-containing protein</fullName>
    </recommendedName>
</protein>
<dbReference type="SUPFAM" id="SSF48452">
    <property type="entry name" value="TPR-like"/>
    <property type="match status" value="2"/>
</dbReference>
<dbReference type="InterPro" id="IPR011990">
    <property type="entry name" value="TPR-like_helical_dom_sf"/>
</dbReference>
<dbReference type="EMBL" id="BNJK01000001">
    <property type="protein sequence ID" value="GHO90809.1"/>
    <property type="molecule type" value="Genomic_DNA"/>
</dbReference>